<comment type="catalytic activity">
    <reaction evidence="7">
        <text>L-seryl-[protein] + ATP = O-phospho-L-seryl-[protein] + ADP + H(+)</text>
        <dbReference type="Rhea" id="RHEA:17989"/>
        <dbReference type="Rhea" id="RHEA-COMP:9863"/>
        <dbReference type="Rhea" id="RHEA-COMP:11604"/>
        <dbReference type="ChEBI" id="CHEBI:15378"/>
        <dbReference type="ChEBI" id="CHEBI:29999"/>
        <dbReference type="ChEBI" id="CHEBI:30616"/>
        <dbReference type="ChEBI" id="CHEBI:83421"/>
        <dbReference type="ChEBI" id="CHEBI:456216"/>
        <dbReference type="EC" id="2.7.12.2"/>
    </reaction>
</comment>
<dbReference type="Pfam" id="PF00069">
    <property type="entry name" value="Pkinase"/>
    <property type="match status" value="1"/>
</dbReference>
<dbReference type="SMART" id="SM00220">
    <property type="entry name" value="S_TKc"/>
    <property type="match status" value="1"/>
</dbReference>
<dbReference type="PROSITE" id="PS00108">
    <property type="entry name" value="PROTEIN_KINASE_ST"/>
    <property type="match status" value="1"/>
</dbReference>
<keyword evidence="4 10" id="KW-0067">ATP-binding</keyword>
<evidence type="ECO:0000256" key="2">
    <source>
        <dbReference type="ARBA" id="ARBA00022741"/>
    </source>
</evidence>
<dbReference type="PANTHER" id="PTHR48013">
    <property type="entry name" value="DUAL SPECIFICITY MITOGEN-ACTIVATED PROTEIN KINASE KINASE 5-RELATED"/>
    <property type="match status" value="1"/>
</dbReference>
<evidence type="ECO:0000256" key="11">
    <source>
        <dbReference type="RuleBase" id="RU000304"/>
    </source>
</evidence>
<keyword evidence="2 10" id="KW-0547">Nucleotide-binding</keyword>
<dbReference type="AlphaFoldDB" id="A0A7S4QIB7"/>
<dbReference type="EMBL" id="HBNR01030652">
    <property type="protein sequence ID" value="CAE4584575.1"/>
    <property type="molecule type" value="Transcribed_RNA"/>
</dbReference>
<feature type="domain" description="Protein kinase" evidence="12">
    <location>
        <begin position="61"/>
        <end position="317"/>
    </location>
</feature>
<dbReference type="PROSITE" id="PS00107">
    <property type="entry name" value="PROTEIN_KINASE_ATP"/>
    <property type="match status" value="1"/>
</dbReference>
<comment type="similarity">
    <text evidence="5">Belongs to the protein kinase superfamily. STE Ser/Thr protein kinase family. MAP kinase kinase subfamily.</text>
</comment>
<feature type="binding site" evidence="10">
    <location>
        <position position="90"/>
    </location>
    <ligand>
        <name>ATP</name>
        <dbReference type="ChEBI" id="CHEBI:30616"/>
    </ligand>
</feature>
<evidence type="ECO:0000313" key="13">
    <source>
        <dbReference type="EMBL" id="CAE4584575.1"/>
    </source>
</evidence>
<dbReference type="PROSITE" id="PS50011">
    <property type="entry name" value="PROTEIN_KINASE_DOM"/>
    <property type="match status" value="1"/>
</dbReference>
<evidence type="ECO:0000259" key="12">
    <source>
        <dbReference type="PROSITE" id="PS50011"/>
    </source>
</evidence>
<name>A0A7S4QIB7_9DINO</name>
<dbReference type="GO" id="GO:0004708">
    <property type="term" value="F:MAP kinase kinase activity"/>
    <property type="evidence" value="ECO:0007669"/>
    <property type="project" value="UniProtKB-EC"/>
</dbReference>
<dbReference type="PANTHER" id="PTHR48013:SF9">
    <property type="entry name" value="DUAL SPECIFICITY MITOGEN-ACTIVATED PROTEIN KINASE KINASE 5"/>
    <property type="match status" value="1"/>
</dbReference>
<evidence type="ECO:0000256" key="9">
    <source>
        <dbReference type="ARBA" id="ARBA00051693"/>
    </source>
</evidence>
<dbReference type="EC" id="2.7.12.2" evidence="6"/>
<evidence type="ECO:0000256" key="7">
    <source>
        <dbReference type="ARBA" id="ARBA00049014"/>
    </source>
</evidence>
<dbReference type="InterPro" id="IPR000719">
    <property type="entry name" value="Prot_kinase_dom"/>
</dbReference>
<keyword evidence="11" id="KW-0723">Serine/threonine-protein kinase</keyword>
<gene>
    <name evidence="13" type="ORF">AMON00008_LOCUS20934</name>
</gene>
<sequence length="343" mass="37882">MDFGDLQLQLETDSQLVQQNESWAVSEDGSLRHNATGIQIGELGLRDGKTEFSVDPMDIEVDQTNLLGRGAGGIVARGVHKPTGTALAVKVVRVEDKGKRSQLINELHNLLRITKSHFLIQLYAAYVHKDTGCVHVALEYMDYGSLTDVKRRVSTVPENLLALIMVQILEGLKTLHLSYVVHRDVKLGNILVNSRGVVKVTDFGISKRLGDCAVCDTFVGTATHMSPERVLGEDYSFAADIWSLGLCVYELASGQYPYGSVASFPVLFDNLCNKQEPRLPEGGGRYSAALRDFVACCLRRRPELRLTAIQLQAHRFILTSLFQAGQEELVAWLASLMLEPQSP</sequence>
<dbReference type="GO" id="GO:0004674">
    <property type="term" value="F:protein serine/threonine kinase activity"/>
    <property type="evidence" value="ECO:0007669"/>
    <property type="project" value="UniProtKB-KW"/>
</dbReference>
<evidence type="ECO:0000256" key="10">
    <source>
        <dbReference type="PROSITE-ProRule" id="PRU10141"/>
    </source>
</evidence>
<dbReference type="GO" id="GO:0005524">
    <property type="term" value="F:ATP binding"/>
    <property type="evidence" value="ECO:0007669"/>
    <property type="project" value="UniProtKB-UniRule"/>
</dbReference>
<reference evidence="13" key="1">
    <citation type="submission" date="2021-01" db="EMBL/GenBank/DDBJ databases">
        <authorList>
            <person name="Corre E."/>
            <person name="Pelletier E."/>
            <person name="Niang G."/>
            <person name="Scheremetjew M."/>
            <person name="Finn R."/>
            <person name="Kale V."/>
            <person name="Holt S."/>
            <person name="Cochrane G."/>
            <person name="Meng A."/>
            <person name="Brown T."/>
            <person name="Cohen L."/>
        </authorList>
    </citation>
    <scope>NUCLEOTIDE SEQUENCE</scope>
    <source>
        <strain evidence="13">CCMP3105</strain>
    </source>
</reference>
<comment type="catalytic activity">
    <reaction evidence="9">
        <text>L-tyrosyl-[protein] + ATP = O-phospho-L-tyrosyl-[protein] + ADP + H(+)</text>
        <dbReference type="Rhea" id="RHEA:10596"/>
        <dbReference type="Rhea" id="RHEA-COMP:10136"/>
        <dbReference type="Rhea" id="RHEA-COMP:20101"/>
        <dbReference type="ChEBI" id="CHEBI:15378"/>
        <dbReference type="ChEBI" id="CHEBI:30616"/>
        <dbReference type="ChEBI" id="CHEBI:46858"/>
        <dbReference type="ChEBI" id="CHEBI:61978"/>
        <dbReference type="ChEBI" id="CHEBI:456216"/>
        <dbReference type="EC" id="2.7.12.2"/>
    </reaction>
</comment>
<evidence type="ECO:0000256" key="6">
    <source>
        <dbReference type="ARBA" id="ARBA00038999"/>
    </source>
</evidence>
<evidence type="ECO:0000256" key="3">
    <source>
        <dbReference type="ARBA" id="ARBA00022777"/>
    </source>
</evidence>
<dbReference type="InterPro" id="IPR008271">
    <property type="entry name" value="Ser/Thr_kinase_AS"/>
</dbReference>
<organism evidence="13">
    <name type="scientific">Alexandrium monilatum</name>
    <dbReference type="NCBI Taxonomy" id="311494"/>
    <lineage>
        <taxon>Eukaryota</taxon>
        <taxon>Sar</taxon>
        <taxon>Alveolata</taxon>
        <taxon>Dinophyceae</taxon>
        <taxon>Gonyaulacales</taxon>
        <taxon>Pyrocystaceae</taxon>
        <taxon>Alexandrium</taxon>
    </lineage>
</organism>
<dbReference type="SUPFAM" id="SSF56112">
    <property type="entry name" value="Protein kinase-like (PK-like)"/>
    <property type="match status" value="1"/>
</dbReference>
<keyword evidence="1" id="KW-0808">Transferase</keyword>
<accession>A0A7S4QIB7</accession>
<evidence type="ECO:0000256" key="8">
    <source>
        <dbReference type="ARBA" id="ARBA00049299"/>
    </source>
</evidence>
<proteinExistence type="inferred from homology"/>
<dbReference type="Gene3D" id="3.30.200.20">
    <property type="entry name" value="Phosphorylase Kinase, domain 1"/>
    <property type="match status" value="1"/>
</dbReference>
<evidence type="ECO:0000256" key="4">
    <source>
        <dbReference type="ARBA" id="ARBA00022840"/>
    </source>
</evidence>
<protein>
    <recommendedName>
        <fullName evidence="6">mitogen-activated protein kinase kinase</fullName>
        <ecNumber evidence="6">2.7.12.2</ecNumber>
    </recommendedName>
</protein>
<dbReference type="InterPro" id="IPR017441">
    <property type="entry name" value="Protein_kinase_ATP_BS"/>
</dbReference>
<comment type="catalytic activity">
    <reaction evidence="8">
        <text>L-threonyl-[protein] + ATP = O-phospho-L-threonyl-[protein] + ADP + H(+)</text>
        <dbReference type="Rhea" id="RHEA:46608"/>
        <dbReference type="Rhea" id="RHEA-COMP:11060"/>
        <dbReference type="Rhea" id="RHEA-COMP:11605"/>
        <dbReference type="ChEBI" id="CHEBI:15378"/>
        <dbReference type="ChEBI" id="CHEBI:30013"/>
        <dbReference type="ChEBI" id="CHEBI:30616"/>
        <dbReference type="ChEBI" id="CHEBI:61977"/>
        <dbReference type="ChEBI" id="CHEBI:456216"/>
        <dbReference type="EC" id="2.7.12.2"/>
    </reaction>
</comment>
<dbReference type="InterPro" id="IPR011009">
    <property type="entry name" value="Kinase-like_dom_sf"/>
</dbReference>
<dbReference type="Gene3D" id="1.10.510.10">
    <property type="entry name" value="Transferase(Phosphotransferase) domain 1"/>
    <property type="match status" value="1"/>
</dbReference>
<evidence type="ECO:0000256" key="1">
    <source>
        <dbReference type="ARBA" id="ARBA00022679"/>
    </source>
</evidence>
<evidence type="ECO:0000256" key="5">
    <source>
        <dbReference type="ARBA" id="ARBA00038035"/>
    </source>
</evidence>
<keyword evidence="3" id="KW-0418">Kinase</keyword>